<name>A0A8S5M1H8_9CAUD</name>
<protein>
    <submittedName>
        <fullName evidence="1">Uncharacterized protein</fullName>
    </submittedName>
</protein>
<dbReference type="EMBL" id="BK014794">
    <property type="protein sequence ID" value="DAD76008.1"/>
    <property type="molecule type" value="Genomic_DNA"/>
</dbReference>
<sequence>MSKPSELELKVREEQRDFLKSKATQYRRQAMRHAYSNTTRYNELVREARKFDLCAELICPTVSEVESE</sequence>
<evidence type="ECO:0000313" key="1">
    <source>
        <dbReference type="EMBL" id="DAD76008.1"/>
    </source>
</evidence>
<organism evidence="1">
    <name type="scientific">Siphoviridae sp. ctzu221</name>
    <dbReference type="NCBI Taxonomy" id="2826534"/>
    <lineage>
        <taxon>Viruses</taxon>
        <taxon>Duplodnaviria</taxon>
        <taxon>Heunggongvirae</taxon>
        <taxon>Uroviricota</taxon>
        <taxon>Caudoviricetes</taxon>
    </lineage>
</organism>
<accession>A0A8S5M1H8</accession>
<reference evidence="1" key="1">
    <citation type="journal article" date="2021" name="Proc. Natl. Acad. Sci. U.S.A.">
        <title>A Catalog of Tens of Thousands of Viruses from Human Metagenomes Reveals Hidden Associations with Chronic Diseases.</title>
        <authorList>
            <person name="Tisza M.J."/>
            <person name="Buck C.B."/>
        </authorList>
    </citation>
    <scope>NUCLEOTIDE SEQUENCE</scope>
    <source>
        <strain evidence="1">Ctzu221</strain>
    </source>
</reference>
<proteinExistence type="predicted"/>